<dbReference type="RefSeq" id="WP_048889793.1">
    <property type="nucleotide sequence ID" value="NZ_AP024237.1"/>
</dbReference>
<sequence>MSVSPVAAATVQFNPETRLYIDGRLRESSTGKTADNINPATEEVLGVCTDAGVDDMEEAIAAARRAFDVTDWSTDREFRQHCLRQLHNALQEEKEDMRAELVAEAGAPISSTYIAQLDWPLADAVRWPAEFITEFRWERMLDQDAKMGVPYNRMVVKEPMGVVGAITPWNFPFEIISNKMGQILATGNTMVLKPAIEAPWSALRWGRIIAEKTDIPAGVVNIVPASDNDIAQRLLTDPRIDMISFTGSTAVGRLIQRLSGDTMKRNLLELGGKSAYIVLDDADMSVALPGCMGALIHSGQGCALATRMLVPRHLYDQAVEVATATFAAVGCGDPADPANFCGPLISAKQRDRVMDYIAIGKQQGGRVTVGGGAPQGCERGYFVAPTIFADVTPDMKIFQEEIFGPVLTITPYDGGDDGAVELANNSMYGLAGTVMGSNERAMAVARRIRTGSVNVNSGLFYGADAPFGGYKMSGIGRQNGLEGFEQHLQTKVIAYPLA</sequence>
<evidence type="ECO:0000313" key="4">
    <source>
        <dbReference type="EMBL" id="BCO34259.1"/>
    </source>
</evidence>
<organism evidence="4 5">
    <name type="scientific">Mycobacterium heckeshornense</name>
    <dbReference type="NCBI Taxonomy" id="110505"/>
    <lineage>
        <taxon>Bacteria</taxon>
        <taxon>Bacillati</taxon>
        <taxon>Actinomycetota</taxon>
        <taxon>Actinomycetes</taxon>
        <taxon>Mycobacteriales</taxon>
        <taxon>Mycobacteriaceae</taxon>
        <taxon>Mycobacterium</taxon>
    </lineage>
</organism>
<dbReference type="InterPro" id="IPR016161">
    <property type="entry name" value="Ald_DH/histidinol_DH"/>
</dbReference>
<evidence type="ECO:0000256" key="1">
    <source>
        <dbReference type="ARBA" id="ARBA00009986"/>
    </source>
</evidence>
<dbReference type="Proteomes" id="UP000595446">
    <property type="component" value="Chromosome"/>
</dbReference>
<dbReference type="AlphaFoldDB" id="A0A2I3EWZ8"/>
<dbReference type="InterPro" id="IPR029510">
    <property type="entry name" value="Ald_DH_CS_GLU"/>
</dbReference>
<keyword evidence="5" id="KW-1185">Reference proteome</keyword>
<proteinExistence type="inferred from homology"/>
<protein>
    <submittedName>
        <fullName evidence="4">Aldehyde dehydrogenase</fullName>
    </submittedName>
</protein>
<comment type="similarity">
    <text evidence="1 3">Belongs to the aldehyde dehydrogenase family.</text>
</comment>
<dbReference type="GO" id="GO:0016620">
    <property type="term" value="F:oxidoreductase activity, acting on the aldehyde or oxo group of donors, NAD or NADP as acceptor"/>
    <property type="evidence" value="ECO:0007669"/>
    <property type="project" value="InterPro"/>
</dbReference>
<dbReference type="SUPFAM" id="SSF53720">
    <property type="entry name" value="ALDH-like"/>
    <property type="match status" value="1"/>
</dbReference>
<dbReference type="Pfam" id="PF00171">
    <property type="entry name" value="Aldedh"/>
    <property type="match status" value="1"/>
</dbReference>
<dbReference type="PANTHER" id="PTHR42804:SF1">
    <property type="entry name" value="ALDEHYDE DEHYDROGENASE-RELATED"/>
    <property type="match status" value="1"/>
</dbReference>
<dbReference type="InterPro" id="IPR015590">
    <property type="entry name" value="Aldehyde_DH_dom"/>
</dbReference>
<dbReference type="OrthoDB" id="6882680at2"/>
<evidence type="ECO:0000313" key="5">
    <source>
        <dbReference type="Proteomes" id="UP000595446"/>
    </source>
</evidence>
<evidence type="ECO:0000256" key="3">
    <source>
        <dbReference type="RuleBase" id="RU003345"/>
    </source>
</evidence>
<name>A0A2I3EWZ8_9MYCO</name>
<dbReference type="PANTHER" id="PTHR42804">
    <property type="entry name" value="ALDEHYDE DEHYDROGENASE"/>
    <property type="match status" value="1"/>
</dbReference>
<dbReference type="CDD" id="cd07089">
    <property type="entry name" value="ALDH_CddD-AldA-like"/>
    <property type="match status" value="1"/>
</dbReference>
<gene>
    <name evidence="4" type="ORF">MHEC_06920</name>
</gene>
<evidence type="ECO:0000256" key="2">
    <source>
        <dbReference type="ARBA" id="ARBA00023002"/>
    </source>
</evidence>
<dbReference type="InterPro" id="IPR016163">
    <property type="entry name" value="Ald_DH_C"/>
</dbReference>
<dbReference type="InterPro" id="IPR016162">
    <property type="entry name" value="Ald_DH_N"/>
</dbReference>
<accession>A0A2I3EWZ8</accession>
<dbReference type="EMBL" id="AP024237">
    <property type="protein sequence ID" value="BCO34259.1"/>
    <property type="molecule type" value="Genomic_DNA"/>
</dbReference>
<dbReference type="PROSITE" id="PS00687">
    <property type="entry name" value="ALDEHYDE_DEHYDR_GLU"/>
    <property type="match status" value="1"/>
</dbReference>
<dbReference type="Gene3D" id="3.40.605.10">
    <property type="entry name" value="Aldehyde Dehydrogenase, Chain A, domain 1"/>
    <property type="match status" value="1"/>
</dbReference>
<keyword evidence="2 3" id="KW-0560">Oxidoreductase</keyword>
<dbReference type="Gene3D" id="3.40.309.10">
    <property type="entry name" value="Aldehyde Dehydrogenase, Chain A, domain 2"/>
    <property type="match status" value="1"/>
</dbReference>
<reference evidence="4 5" key="1">
    <citation type="submission" date="2020-12" db="EMBL/GenBank/DDBJ databases">
        <title>Complete genome sequence of Mycobacterium heckeshornense JCM 15655T, closely related to a pathogenic non-tuberculous mycobacterial species Mycobacterium xenopi.</title>
        <authorList>
            <person name="Yoshida M."/>
            <person name="Fukano H."/>
            <person name="Asakura T."/>
            <person name="Suzuki M."/>
            <person name="Hoshino Y."/>
        </authorList>
    </citation>
    <scope>NUCLEOTIDE SEQUENCE [LARGE SCALE GENOMIC DNA]</scope>
    <source>
        <strain evidence="4 5">JCM 15655</strain>
    </source>
</reference>
<dbReference type="STRING" id="110505.ACT16_02140"/>